<keyword evidence="2" id="KW-1185">Reference proteome</keyword>
<dbReference type="AlphaFoldDB" id="A0A1D3L5Q9"/>
<accession>A0A1D3L5Q9</accession>
<dbReference type="PATRIC" id="fig|129848.4.peg.2333"/>
<protein>
    <submittedName>
        <fullName evidence="1">Uncharacterized protein</fullName>
    </submittedName>
</protein>
<evidence type="ECO:0000313" key="1">
    <source>
        <dbReference type="EMBL" id="SCG86820.1"/>
    </source>
</evidence>
<dbReference type="Proteomes" id="UP000094707">
    <property type="component" value="Chromosome I"/>
</dbReference>
<evidence type="ECO:0000313" key="2">
    <source>
        <dbReference type="Proteomes" id="UP000094707"/>
    </source>
</evidence>
<dbReference type="RefSeq" id="WP_071907846.1">
    <property type="nucleotide sequence ID" value="NZ_LT607756.1"/>
</dbReference>
<dbReference type="EMBL" id="LT607756">
    <property type="protein sequence ID" value="SCG86820.1"/>
    <property type="molecule type" value="Genomic_DNA"/>
</dbReference>
<proteinExistence type="predicted"/>
<reference evidence="1 2" key="1">
    <citation type="submission" date="2016-08" db="EMBL/GenBank/DDBJ databases">
        <authorList>
            <person name="Seilhamer J.J."/>
        </authorList>
    </citation>
    <scope>NUCLEOTIDE SEQUENCE [LARGE SCALE GENOMIC DNA]</scope>
    <source>
        <strain evidence="1">Buetzberg</strain>
    </source>
</reference>
<dbReference type="OrthoDB" id="71490at2157"/>
<sequence>MGFSEKIEKAAVKKERKRGLEDINELFGFLKCIEVKDLNYVLSEIRNLTKSELYEKVIKAVTTKNKFDVDVDYMDKTLQNGVLKIAFDNLRKSNLLTVVFTGSLITINDFLTLYTFIESIYYMNLDRGTNFDDTLNVYLSGCDERIIFALDCFDEVELENIPKPTSEYFQMLKTVTWKDKKAKNVYNKLNELMMEVSKFVLDYPDLNQRMGWLSTYWSTQNLFIQLLAACSAANDNRLEIKAEDVIKAYKTFFKLIKTDVTKYKAIPELVQDIEGYNGSVMTRGYLVCKNCGGYYKLQAGESPEDFERCRCGGELEYSEGIDFEDH</sequence>
<organism evidence="1 2">
    <name type="scientific">Methanobacterium congolense</name>
    <dbReference type="NCBI Taxonomy" id="118062"/>
    <lineage>
        <taxon>Archaea</taxon>
        <taxon>Methanobacteriati</taxon>
        <taxon>Methanobacteriota</taxon>
        <taxon>Methanomada group</taxon>
        <taxon>Methanobacteria</taxon>
        <taxon>Methanobacteriales</taxon>
        <taxon>Methanobacteriaceae</taxon>
        <taxon>Methanobacterium</taxon>
    </lineage>
</organism>
<dbReference type="GeneID" id="30413114"/>
<name>A0A1D3L5Q9_9EURY</name>
<gene>
    <name evidence="1" type="ORF">MCBB_2281</name>
</gene>
<dbReference type="KEGG" id="mcub:MCBB_2281"/>